<name>A0A176VQM3_MARPO</name>
<dbReference type="Proteomes" id="UP000077202">
    <property type="component" value="Unassembled WGS sequence"/>
</dbReference>
<proteinExistence type="predicted"/>
<gene>
    <name evidence="2" type="ORF">AXG93_2997s1110</name>
</gene>
<sequence>MPISRFLTRKAAVDHHVGGGSQFREESHPRPLPRETELSISRLPSGHSGNLENKGHGAPRSGDWWAHAKMLVAGLLSAPEPIIGVMPSSAQLTSPSNRAREMILLKGAVDVHVDELWGEDQTSMNEWLNRGSREGKGRQFERGDEGRRGEVENLKGVMQKGVVARRTRSRWALLARRRDRRSGAEQREKTFEVLARSERDYRSKSAATAVCSRTAHIQQEKSSHGWRLAVFENGLLGPPGQGGSLSETVMAFSAVYGIVDGSFRIVVAVNWPTERQMCDYPSQLQRIANSHLTSRSVDKR</sequence>
<protein>
    <submittedName>
        <fullName evidence="2">Uncharacterized protein</fullName>
    </submittedName>
</protein>
<comment type="caution">
    <text evidence="2">The sequence shown here is derived from an EMBL/GenBank/DDBJ whole genome shotgun (WGS) entry which is preliminary data.</text>
</comment>
<reference evidence="2" key="1">
    <citation type="submission" date="2016-03" db="EMBL/GenBank/DDBJ databases">
        <title>Mechanisms controlling the formation of the plant cell surface in tip-growing cells are functionally conserved among land plants.</title>
        <authorList>
            <person name="Honkanen S."/>
            <person name="Jones V.A."/>
            <person name="Morieri G."/>
            <person name="Champion C."/>
            <person name="Hetherington A.J."/>
            <person name="Kelly S."/>
            <person name="Saint-Marcoux D."/>
            <person name="Proust H."/>
            <person name="Prescott H."/>
            <person name="Dolan L."/>
        </authorList>
    </citation>
    <scope>NUCLEOTIDE SEQUENCE [LARGE SCALE GENOMIC DNA]</scope>
    <source>
        <tissue evidence="2">Whole gametophyte</tissue>
    </source>
</reference>
<organism evidence="2 3">
    <name type="scientific">Marchantia polymorpha subsp. ruderalis</name>
    <dbReference type="NCBI Taxonomy" id="1480154"/>
    <lineage>
        <taxon>Eukaryota</taxon>
        <taxon>Viridiplantae</taxon>
        <taxon>Streptophyta</taxon>
        <taxon>Embryophyta</taxon>
        <taxon>Marchantiophyta</taxon>
        <taxon>Marchantiopsida</taxon>
        <taxon>Marchantiidae</taxon>
        <taxon>Marchantiales</taxon>
        <taxon>Marchantiaceae</taxon>
        <taxon>Marchantia</taxon>
    </lineage>
</organism>
<evidence type="ECO:0000313" key="3">
    <source>
        <dbReference type="Proteomes" id="UP000077202"/>
    </source>
</evidence>
<accession>A0A176VQM3</accession>
<evidence type="ECO:0000256" key="1">
    <source>
        <dbReference type="SAM" id="MobiDB-lite"/>
    </source>
</evidence>
<evidence type="ECO:0000313" key="2">
    <source>
        <dbReference type="EMBL" id="OAE22947.1"/>
    </source>
</evidence>
<dbReference type="EMBL" id="LVLJ01002992">
    <property type="protein sequence ID" value="OAE22947.1"/>
    <property type="molecule type" value="Genomic_DNA"/>
</dbReference>
<feature type="region of interest" description="Disordered" evidence="1">
    <location>
        <begin position="40"/>
        <end position="59"/>
    </location>
</feature>
<dbReference type="AlphaFoldDB" id="A0A176VQM3"/>
<keyword evidence="3" id="KW-1185">Reference proteome</keyword>
<feature type="region of interest" description="Disordered" evidence="1">
    <location>
        <begin position="14"/>
        <end position="35"/>
    </location>
</feature>